<comment type="caution">
    <text evidence="7">The sequence shown here is derived from an EMBL/GenBank/DDBJ whole genome shotgun (WGS) entry which is preliminary data.</text>
</comment>
<protein>
    <submittedName>
        <fullName evidence="7">NUDIX hydrolase</fullName>
    </submittedName>
</protein>
<evidence type="ECO:0000313" key="8">
    <source>
        <dbReference type="Proteomes" id="UP001596266"/>
    </source>
</evidence>
<evidence type="ECO:0000256" key="5">
    <source>
        <dbReference type="SAM" id="MobiDB-lite"/>
    </source>
</evidence>
<dbReference type="InterPro" id="IPR015797">
    <property type="entry name" value="NUDIX_hydrolase-like_dom_sf"/>
</dbReference>
<evidence type="ECO:0000256" key="4">
    <source>
        <dbReference type="RuleBase" id="RU003476"/>
    </source>
</evidence>
<name>A0ABW1X188_9ACTN</name>
<comment type="similarity">
    <text evidence="2 4">Belongs to the Nudix hydrolase family.</text>
</comment>
<dbReference type="GO" id="GO:0016787">
    <property type="term" value="F:hydrolase activity"/>
    <property type="evidence" value="ECO:0007669"/>
    <property type="project" value="UniProtKB-KW"/>
</dbReference>
<dbReference type="PRINTS" id="PR00502">
    <property type="entry name" value="NUDIXFAMILY"/>
</dbReference>
<evidence type="ECO:0000313" key="7">
    <source>
        <dbReference type="EMBL" id="MFC6395636.1"/>
    </source>
</evidence>
<gene>
    <name evidence="7" type="ORF">ACFP57_01315</name>
</gene>
<dbReference type="InterPro" id="IPR000086">
    <property type="entry name" value="NUDIX_hydrolase_dom"/>
</dbReference>
<dbReference type="PROSITE" id="PS00893">
    <property type="entry name" value="NUDIX_BOX"/>
    <property type="match status" value="1"/>
</dbReference>
<sequence>MDETRPRYQPVDPADRPRKERRGARVLVRCQGRVLLVSDRDPGVVGSGWWVLPGGGIDPGEDVRAAACRELFEETGHRCDPDDLLGPIATRTVTHGYSDRVLVQHETIFALDVAEAFEVDPAGLTEGELLRLGEFGWFAPDQWRTMTVWPPLEPLAEADGSTCVDLGEVEESTVPA</sequence>
<evidence type="ECO:0000256" key="1">
    <source>
        <dbReference type="ARBA" id="ARBA00001946"/>
    </source>
</evidence>
<keyword evidence="8" id="KW-1185">Reference proteome</keyword>
<feature type="domain" description="Nudix hydrolase" evidence="6">
    <location>
        <begin position="17"/>
        <end position="161"/>
    </location>
</feature>
<organism evidence="7 8">
    <name type="scientific">Luteococcus sanguinis</name>
    <dbReference type="NCBI Taxonomy" id="174038"/>
    <lineage>
        <taxon>Bacteria</taxon>
        <taxon>Bacillati</taxon>
        <taxon>Actinomycetota</taxon>
        <taxon>Actinomycetes</taxon>
        <taxon>Propionibacteriales</taxon>
        <taxon>Propionibacteriaceae</taxon>
        <taxon>Luteococcus</taxon>
    </lineage>
</organism>
<dbReference type="Proteomes" id="UP001596266">
    <property type="component" value="Unassembled WGS sequence"/>
</dbReference>
<evidence type="ECO:0000259" key="6">
    <source>
        <dbReference type="PROSITE" id="PS51462"/>
    </source>
</evidence>
<feature type="region of interest" description="Disordered" evidence="5">
    <location>
        <begin position="1"/>
        <end position="22"/>
    </location>
</feature>
<dbReference type="Pfam" id="PF00293">
    <property type="entry name" value="NUDIX"/>
    <property type="match status" value="1"/>
</dbReference>
<comment type="cofactor">
    <cofactor evidence="1">
        <name>Mg(2+)</name>
        <dbReference type="ChEBI" id="CHEBI:18420"/>
    </cofactor>
</comment>
<dbReference type="InterPro" id="IPR020084">
    <property type="entry name" value="NUDIX_hydrolase_CS"/>
</dbReference>
<dbReference type="PROSITE" id="PS51462">
    <property type="entry name" value="NUDIX"/>
    <property type="match status" value="1"/>
</dbReference>
<dbReference type="PANTHER" id="PTHR43046">
    <property type="entry name" value="GDP-MANNOSE MANNOSYL HYDROLASE"/>
    <property type="match status" value="1"/>
</dbReference>
<proteinExistence type="inferred from homology"/>
<dbReference type="SUPFAM" id="SSF55811">
    <property type="entry name" value="Nudix"/>
    <property type="match status" value="1"/>
</dbReference>
<dbReference type="PANTHER" id="PTHR43046:SF14">
    <property type="entry name" value="MUTT_NUDIX FAMILY PROTEIN"/>
    <property type="match status" value="1"/>
</dbReference>
<dbReference type="Gene3D" id="3.90.79.10">
    <property type="entry name" value="Nucleoside Triphosphate Pyrophosphohydrolase"/>
    <property type="match status" value="1"/>
</dbReference>
<keyword evidence="3 4" id="KW-0378">Hydrolase</keyword>
<evidence type="ECO:0000256" key="3">
    <source>
        <dbReference type="ARBA" id="ARBA00022801"/>
    </source>
</evidence>
<dbReference type="EMBL" id="JBHSUA010000006">
    <property type="protein sequence ID" value="MFC6395636.1"/>
    <property type="molecule type" value="Genomic_DNA"/>
</dbReference>
<dbReference type="CDD" id="cd04685">
    <property type="entry name" value="NUDIX_Hydrolase"/>
    <property type="match status" value="1"/>
</dbReference>
<dbReference type="InterPro" id="IPR020476">
    <property type="entry name" value="Nudix_hydrolase"/>
</dbReference>
<evidence type="ECO:0000256" key="2">
    <source>
        <dbReference type="ARBA" id="ARBA00005582"/>
    </source>
</evidence>
<accession>A0ABW1X188</accession>
<reference evidence="8" key="1">
    <citation type="journal article" date="2019" name="Int. J. Syst. Evol. Microbiol.">
        <title>The Global Catalogue of Microorganisms (GCM) 10K type strain sequencing project: providing services to taxonomists for standard genome sequencing and annotation.</title>
        <authorList>
            <consortium name="The Broad Institute Genomics Platform"/>
            <consortium name="The Broad Institute Genome Sequencing Center for Infectious Disease"/>
            <person name="Wu L."/>
            <person name="Ma J."/>
        </authorList>
    </citation>
    <scope>NUCLEOTIDE SEQUENCE [LARGE SCALE GENOMIC DNA]</scope>
    <source>
        <strain evidence="8">CGMCC 1.15277</strain>
    </source>
</reference>
<dbReference type="RefSeq" id="WP_343886380.1">
    <property type="nucleotide sequence ID" value="NZ_BAAAKI010000014.1"/>
</dbReference>